<gene>
    <name evidence="1" type="ORF">G7Y89_g10951</name>
</gene>
<keyword evidence="2" id="KW-1185">Reference proteome</keyword>
<dbReference type="OrthoDB" id="5296287at2759"/>
<evidence type="ECO:0000313" key="1">
    <source>
        <dbReference type="EMBL" id="KAF4627204.1"/>
    </source>
</evidence>
<dbReference type="Proteomes" id="UP000566819">
    <property type="component" value="Unassembled WGS sequence"/>
</dbReference>
<accession>A0A8H4REG1</accession>
<protein>
    <submittedName>
        <fullName evidence="1">Uncharacterized protein</fullName>
    </submittedName>
</protein>
<sequence>MFTRPAPESPADPVVKGILPTAKQGWRYLFIWRQRAVITNDFNETHCVWQDPPPLRNPFKHLAQLSLRDDRRRLRLPPPLNSNRQIRQILQNLKYQHHHRNHTDPTLAAVANLFVGGATDS</sequence>
<organism evidence="1 2">
    <name type="scientific">Cudoniella acicularis</name>
    <dbReference type="NCBI Taxonomy" id="354080"/>
    <lineage>
        <taxon>Eukaryota</taxon>
        <taxon>Fungi</taxon>
        <taxon>Dikarya</taxon>
        <taxon>Ascomycota</taxon>
        <taxon>Pezizomycotina</taxon>
        <taxon>Leotiomycetes</taxon>
        <taxon>Helotiales</taxon>
        <taxon>Tricladiaceae</taxon>
        <taxon>Cudoniella</taxon>
    </lineage>
</organism>
<dbReference type="EMBL" id="JAAMPI010001010">
    <property type="protein sequence ID" value="KAF4627204.1"/>
    <property type="molecule type" value="Genomic_DNA"/>
</dbReference>
<evidence type="ECO:0000313" key="2">
    <source>
        <dbReference type="Proteomes" id="UP000566819"/>
    </source>
</evidence>
<comment type="caution">
    <text evidence="1">The sequence shown here is derived from an EMBL/GenBank/DDBJ whole genome shotgun (WGS) entry which is preliminary data.</text>
</comment>
<reference evidence="1 2" key="1">
    <citation type="submission" date="2020-03" db="EMBL/GenBank/DDBJ databases">
        <title>Draft Genome Sequence of Cudoniella acicularis.</title>
        <authorList>
            <person name="Buettner E."/>
            <person name="Kellner H."/>
        </authorList>
    </citation>
    <scope>NUCLEOTIDE SEQUENCE [LARGE SCALE GENOMIC DNA]</scope>
    <source>
        <strain evidence="1 2">DSM 108380</strain>
    </source>
</reference>
<name>A0A8H4REG1_9HELO</name>
<dbReference type="AlphaFoldDB" id="A0A8H4REG1"/>
<proteinExistence type="predicted"/>